<protein>
    <submittedName>
        <fullName evidence="2">Uncharacterized protein</fullName>
    </submittedName>
</protein>
<reference evidence="2 3" key="1">
    <citation type="submission" date="2023-08" db="EMBL/GenBank/DDBJ databases">
        <title>Black Yeasts Isolated from many extreme environments.</title>
        <authorList>
            <person name="Coleine C."/>
            <person name="Stajich J.E."/>
            <person name="Selbmann L."/>
        </authorList>
    </citation>
    <scope>NUCLEOTIDE SEQUENCE [LARGE SCALE GENOMIC DNA]</scope>
    <source>
        <strain evidence="2 3">CCFEE 5910</strain>
    </source>
</reference>
<evidence type="ECO:0000256" key="1">
    <source>
        <dbReference type="SAM" id="MobiDB-lite"/>
    </source>
</evidence>
<organism evidence="2 3">
    <name type="scientific">Lithohypha guttulata</name>
    <dbReference type="NCBI Taxonomy" id="1690604"/>
    <lineage>
        <taxon>Eukaryota</taxon>
        <taxon>Fungi</taxon>
        <taxon>Dikarya</taxon>
        <taxon>Ascomycota</taxon>
        <taxon>Pezizomycotina</taxon>
        <taxon>Eurotiomycetes</taxon>
        <taxon>Chaetothyriomycetidae</taxon>
        <taxon>Chaetothyriales</taxon>
        <taxon>Trichomeriaceae</taxon>
        <taxon>Lithohypha</taxon>
    </lineage>
</organism>
<dbReference type="EMBL" id="JAVRRJ010000010">
    <property type="protein sequence ID" value="KAK5081269.1"/>
    <property type="molecule type" value="Genomic_DNA"/>
</dbReference>
<keyword evidence="3" id="KW-1185">Reference proteome</keyword>
<sequence>MSGCALDFSTPSPEPESVPPDQTPTDEIIQRLVEINKSLKSAIEFSNNRLFGLFGVMRTEMSLDPGLLRGKESLEDFERWVKQIKILCRVRYEGFDENFQAFLVVRLLRGMAFDAATADWDFDGPMPPTKIDRNTIFRRLREYFVGREQAGS</sequence>
<feature type="compositionally biased region" description="Pro residues" evidence="1">
    <location>
        <begin position="12"/>
        <end position="22"/>
    </location>
</feature>
<proteinExistence type="predicted"/>
<name>A0AAN7SUZ0_9EURO</name>
<accession>A0AAN7SUZ0</accession>
<comment type="caution">
    <text evidence="2">The sequence shown here is derived from an EMBL/GenBank/DDBJ whole genome shotgun (WGS) entry which is preliminary data.</text>
</comment>
<evidence type="ECO:0000313" key="3">
    <source>
        <dbReference type="Proteomes" id="UP001309876"/>
    </source>
</evidence>
<evidence type="ECO:0000313" key="2">
    <source>
        <dbReference type="EMBL" id="KAK5081269.1"/>
    </source>
</evidence>
<dbReference type="Proteomes" id="UP001309876">
    <property type="component" value="Unassembled WGS sequence"/>
</dbReference>
<dbReference type="AlphaFoldDB" id="A0AAN7SUZ0"/>
<gene>
    <name evidence="2" type="ORF">LTR05_008063</name>
</gene>
<feature type="region of interest" description="Disordered" evidence="1">
    <location>
        <begin position="1"/>
        <end position="24"/>
    </location>
</feature>